<dbReference type="InterPro" id="IPR002737">
    <property type="entry name" value="MEMO1_fam"/>
</dbReference>
<dbReference type="EMBL" id="LCWF01000107">
    <property type="protein sequence ID" value="KKY19493.1"/>
    <property type="molecule type" value="Genomic_DNA"/>
</dbReference>
<protein>
    <recommendedName>
        <fullName evidence="4">AmmeMemoRadiSam system protein B</fullName>
    </recommendedName>
</protein>
<comment type="caution">
    <text evidence="2">The sequence shown here is derived from an EMBL/GenBank/DDBJ whole genome shotgun (WGS) entry which is preliminary data.</text>
</comment>
<organism evidence="2 3">
    <name type="scientific">Phaeomoniella chlamydospora</name>
    <name type="common">Phaeoacremonium chlamydosporum</name>
    <dbReference type="NCBI Taxonomy" id="158046"/>
    <lineage>
        <taxon>Eukaryota</taxon>
        <taxon>Fungi</taxon>
        <taxon>Dikarya</taxon>
        <taxon>Ascomycota</taxon>
        <taxon>Pezizomycotina</taxon>
        <taxon>Eurotiomycetes</taxon>
        <taxon>Chaetothyriomycetidae</taxon>
        <taxon>Phaeomoniellales</taxon>
        <taxon>Phaeomoniellaceae</taxon>
        <taxon>Phaeomoniella</taxon>
    </lineage>
</organism>
<dbReference type="NCBIfam" id="TIGR04336">
    <property type="entry name" value="AmmeMemoSam_B"/>
    <property type="match status" value="1"/>
</dbReference>
<evidence type="ECO:0000313" key="2">
    <source>
        <dbReference type="EMBL" id="KKY19493.1"/>
    </source>
</evidence>
<reference evidence="2 3" key="1">
    <citation type="submission" date="2015-05" db="EMBL/GenBank/DDBJ databases">
        <title>Distinctive expansion of gene families associated with plant cell wall degradation and secondary metabolism in the genomes of grapevine trunk pathogens.</title>
        <authorList>
            <person name="Lawrence D.P."/>
            <person name="Travadon R."/>
            <person name="Rolshausen P.E."/>
            <person name="Baumgartner K."/>
        </authorList>
    </citation>
    <scope>NUCLEOTIDE SEQUENCE [LARGE SCALE GENOMIC DNA]</scope>
    <source>
        <strain evidence="2">UCRPC4</strain>
    </source>
</reference>
<dbReference type="OrthoDB" id="417112at2759"/>
<dbReference type="Pfam" id="PF01875">
    <property type="entry name" value="Memo"/>
    <property type="match status" value="1"/>
</dbReference>
<reference evidence="2 3" key="2">
    <citation type="submission" date="2015-05" db="EMBL/GenBank/DDBJ databases">
        <authorList>
            <person name="Morales-Cruz A."/>
            <person name="Amrine K.C."/>
            <person name="Cantu D."/>
        </authorList>
    </citation>
    <scope>NUCLEOTIDE SEQUENCE [LARGE SCALE GENOMIC DNA]</scope>
    <source>
        <strain evidence="2">UCRPC4</strain>
    </source>
</reference>
<name>A0A0G2G6Y6_PHACM</name>
<dbReference type="PANTHER" id="PTHR11060">
    <property type="entry name" value="PROTEIN MEMO1"/>
    <property type="match status" value="1"/>
</dbReference>
<accession>A0A0G2G6Y6</accession>
<evidence type="ECO:0000313" key="3">
    <source>
        <dbReference type="Proteomes" id="UP000053317"/>
    </source>
</evidence>
<gene>
    <name evidence="2" type="ORF">UCRPC4_g04476</name>
</gene>
<sequence length="417" mass="45913">MRGAGIPEPEQDDRVDIQRLGVDDGHVIKEWRSDGVGILETDRVKKTTKLVRWERALYGGHNQVGLQEWGRMGVKRVQLDGWLSQVPAEISGLGQIPQSGARAVISPHAGYAYSGPCAAWAYKSLDLSEAKRIFILHPSHHHSLSTIALPTLDAYETPLSPEPLRLDKETIADLASLSTSIPQSSRILKFTTMSASVDEAEHSMEMQLPYIHRLLQKLYQNPSEYPPLVPMMVGSTSVAVEAAFGKLLAPYIADQENAFVLSSDFCHWGARFSYTYYVPDSPSPATDPFILPPRPSQAENLLHLDPSIVHGRDLSSRDKTPSKPTIYESIAHVDRGCMCAIATGEHAAFAKILQETGNTICGRHPIGVFMAGVEEVRRASGKGEDYGQFKFVRYERSSDAVHARDSSVSYVSGFAVL</sequence>
<evidence type="ECO:0000256" key="1">
    <source>
        <dbReference type="ARBA" id="ARBA00006315"/>
    </source>
</evidence>
<evidence type="ECO:0008006" key="4">
    <source>
        <dbReference type="Google" id="ProtNLM"/>
    </source>
</evidence>
<proteinExistence type="inferred from homology"/>
<dbReference type="CDD" id="cd07361">
    <property type="entry name" value="MEMO_like"/>
    <property type="match status" value="1"/>
</dbReference>
<dbReference type="PANTHER" id="PTHR11060:SF0">
    <property type="entry name" value="PROTEIN MEMO1"/>
    <property type="match status" value="1"/>
</dbReference>
<comment type="similarity">
    <text evidence="1">Belongs to the MEMO1 family.</text>
</comment>
<dbReference type="Proteomes" id="UP000053317">
    <property type="component" value="Unassembled WGS sequence"/>
</dbReference>
<dbReference type="AlphaFoldDB" id="A0A0G2G6Y6"/>
<dbReference type="Gene3D" id="3.40.830.10">
    <property type="entry name" value="LigB-like"/>
    <property type="match status" value="1"/>
</dbReference>
<keyword evidence="3" id="KW-1185">Reference proteome</keyword>